<feature type="transmembrane region" description="Helical" evidence="1">
    <location>
        <begin position="183"/>
        <end position="200"/>
    </location>
</feature>
<feature type="transmembrane region" description="Helical" evidence="1">
    <location>
        <begin position="133"/>
        <end position="155"/>
    </location>
</feature>
<feature type="transmembrane region" description="Helical" evidence="1">
    <location>
        <begin position="109"/>
        <end position="127"/>
    </location>
</feature>
<keyword evidence="1" id="KW-1133">Transmembrane helix</keyword>
<feature type="transmembrane region" description="Helical" evidence="1">
    <location>
        <begin position="160"/>
        <end position="177"/>
    </location>
</feature>
<protein>
    <submittedName>
        <fullName evidence="2">Uncharacterized protein</fullName>
    </submittedName>
</protein>
<feature type="transmembrane region" description="Helical" evidence="1">
    <location>
        <begin position="68"/>
        <end position="89"/>
    </location>
</feature>
<dbReference type="EMBL" id="PVBS01000001">
    <property type="protein sequence ID" value="PRD57324.1"/>
    <property type="molecule type" value="Genomic_DNA"/>
</dbReference>
<organism evidence="2 3">
    <name type="scientific">Sphingobacterium gobiense</name>
    <dbReference type="NCBI Taxonomy" id="1382456"/>
    <lineage>
        <taxon>Bacteria</taxon>
        <taxon>Pseudomonadati</taxon>
        <taxon>Bacteroidota</taxon>
        <taxon>Sphingobacteriia</taxon>
        <taxon>Sphingobacteriales</taxon>
        <taxon>Sphingobacteriaceae</taxon>
        <taxon>Sphingobacterium</taxon>
    </lineage>
</organism>
<comment type="caution">
    <text evidence="2">The sequence shown here is derived from an EMBL/GenBank/DDBJ whole genome shotgun (WGS) entry which is preliminary data.</text>
</comment>
<feature type="transmembrane region" description="Helical" evidence="1">
    <location>
        <begin position="23"/>
        <end position="48"/>
    </location>
</feature>
<gene>
    <name evidence="2" type="ORF">C5749_09065</name>
</gene>
<evidence type="ECO:0000256" key="1">
    <source>
        <dbReference type="SAM" id="Phobius"/>
    </source>
</evidence>
<sequence>MDQQDLIKEIGHIRSMMEKSSKVLSISGLSGVLIGIYALLGATAGYVVVYGFDSRFDYRDHYVTEPAVINNLIGVALTVLIASLITGLWMARRKAKKARQYIWNPSSKAMLLAMGIPLITGGLFSLILLSRGYFSLIGATLLIFYGLSLTSGGIYTFKEVRWLGILEILLGLFALLFPGYGLWFWALGFGVLHIIYGFIVHKRYE</sequence>
<keyword evidence="3" id="KW-1185">Reference proteome</keyword>
<dbReference type="Proteomes" id="UP000238642">
    <property type="component" value="Unassembled WGS sequence"/>
</dbReference>
<name>A0A2S9JVM7_9SPHI</name>
<evidence type="ECO:0000313" key="3">
    <source>
        <dbReference type="Proteomes" id="UP000238642"/>
    </source>
</evidence>
<evidence type="ECO:0000313" key="2">
    <source>
        <dbReference type="EMBL" id="PRD57324.1"/>
    </source>
</evidence>
<keyword evidence="1" id="KW-0472">Membrane</keyword>
<dbReference type="AlphaFoldDB" id="A0A2S9JVM7"/>
<proteinExistence type="predicted"/>
<dbReference type="RefSeq" id="WP_105724995.1">
    <property type="nucleotide sequence ID" value="NZ_PVBS01000001.1"/>
</dbReference>
<dbReference type="OrthoDB" id="1120881at2"/>
<keyword evidence="1" id="KW-0812">Transmembrane</keyword>
<reference evidence="2 3" key="1">
    <citation type="submission" date="2018-02" db="EMBL/GenBank/DDBJ databases">
        <title>The draft genome of Sphingobacterium gobiense H7.</title>
        <authorList>
            <person name="Li L."/>
            <person name="Liu L."/>
            <person name="Zhang X."/>
            <person name="Wang T."/>
            <person name="Liang L."/>
        </authorList>
    </citation>
    <scope>NUCLEOTIDE SEQUENCE [LARGE SCALE GENOMIC DNA]</scope>
    <source>
        <strain evidence="2 3">ACCC 05757</strain>
    </source>
</reference>
<accession>A0A2S9JVM7</accession>